<protein>
    <submittedName>
        <fullName evidence="2">Uncharacterized protein</fullName>
    </submittedName>
</protein>
<keyword evidence="3" id="KW-1185">Reference proteome</keyword>
<evidence type="ECO:0000313" key="3">
    <source>
        <dbReference type="Proteomes" id="UP001501455"/>
    </source>
</evidence>
<comment type="caution">
    <text evidence="2">The sequence shown here is derived from an EMBL/GenBank/DDBJ whole genome shotgun (WGS) entry which is preliminary data.</text>
</comment>
<evidence type="ECO:0000313" key="2">
    <source>
        <dbReference type="EMBL" id="GAA3503358.1"/>
    </source>
</evidence>
<organism evidence="2 3">
    <name type="scientific">Streptomyces prasinosporus</name>
    <dbReference type="NCBI Taxonomy" id="68256"/>
    <lineage>
        <taxon>Bacteria</taxon>
        <taxon>Bacillati</taxon>
        <taxon>Actinomycetota</taxon>
        <taxon>Actinomycetes</taxon>
        <taxon>Kitasatosporales</taxon>
        <taxon>Streptomycetaceae</taxon>
        <taxon>Streptomyces</taxon>
        <taxon>Streptomyces albogriseolus group</taxon>
    </lineage>
</organism>
<feature type="region of interest" description="Disordered" evidence="1">
    <location>
        <begin position="29"/>
        <end position="55"/>
    </location>
</feature>
<dbReference type="EMBL" id="BAAAXF010000074">
    <property type="protein sequence ID" value="GAA3503358.1"/>
    <property type="molecule type" value="Genomic_DNA"/>
</dbReference>
<reference evidence="3" key="1">
    <citation type="journal article" date="2019" name="Int. J. Syst. Evol. Microbiol.">
        <title>The Global Catalogue of Microorganisms (GCM) 10K type strain sequencing project: providing services to taxonomists for standard genome sequencing and annotation.</title>
        <authorList>
            <consortium name="The Broad Institute Genomics Platform"/>
            <consortium name="The Broad Institute Genome Sequencing Center for Infectious Disease"/>
            <person name="Wu L."/>
            <person name="Ma J."/>
        </authorList>
    </citation>
    <scope>NUCLEOTIDE SEQUENCE [LARGE SCALE GENOMIC DNA]</scope>
    <source>
        <strain evidence="3">JCM 4816</strain>
    </source>
</reference>
<proteinExistence type="predicted"/>
<sequence length="55" mass="5988">MVAALNRTPYLPADDGEFMDNEQVFAPIADPGQLAHDSASHSNALVENPFEDTEE</sequence>
<gene>
    <name evidence="2" type="ORF">GCM10019016_104680</name>
</gene>
<name>A0ABP6U6M3_9ACTN</name>
<dbReference type="NCBIfam" id="NF040714">
    <property type="entry name" value="streptamidine"/>
    <property type="match status" value="1"/>
</dbReference>
<accession>A0ABP6U6M3</accession>
<dbReference type="Proteomes" id="UP001501455">
    <property type="component" value="Unassembled WGS sequence"/>
</dbReference>
<evidence type="ECO:0000256" key="1">
    <source>
        <dbReference type="SAM" id="MobiDB-lite"/>
    </source>
</evidence>